<dbReference type="InterPro" id="IPR005025">
    <property type="entry name" value="FMN_Rdtase-like_dom"/>
</dbReference>
<feature type="domain" description="NADPH-dependent FMN reductase-like" evidence="3">
    <location>
        <begin position="1"/>
        <end position="105"/>
    </location>
</feature>
<sequence length="453" mass="51856">MKVLVLNGSPKGKYSVTLQSVLYIKKHFKDDEFEILNIGQQIRKYEQKGECDKVIEKIKKSDLVLFSYPVYTFIAPSQLHRFVEVLKERLDHNEIAGKFMTQLTTSKHFYDVTAHKYIEDNSHDMGLGVIKGLSADMDDLLSPEGRTDLMNFWKYVKFSVKNNCFDSREATKTYERIIYKAPSCDSKKSEEYDTVIVTNCEDRDENLKNMIEGFKKYYPYKTREINILDFKFAGGCLGCFNCASDGKCIYKDGFDSFLREKIQSADAIIYAASIKDHSLGASFKRYDDRQFCNGHRAVTMGMPAGYILSGDYSKESNLKTIVEGRCEVGHNFLTGVATDEIQTKEGISENLNKLAKTTSYALENKLVMPQNFLGVGGTKIFRDLIYLMRGLMKEDHRFYKKHGIYDFPQKKIGTRLKIDLLGMLMSIPAVKKNAKGKMNEAMIKPYKKALLKD</sequence>
<dbReference type="Proteomes" id="UP001501510">
    <property type="component" value="Unassembled WGS sequence"/>
</dbReference>
<evidence type="ECO:0000313" key="4">
    <source>
        <dbReference type="EMBL" id="GAA0742773.1"/>
    </source>
</evidence>
<dbReference type="EMBL" id="BAAACG010000010">
    <property type="protein sequence ID" value="GAA0742773.1"/>
    <property type="molecule type" value="Genomic_DNA"/>
</dbReference>
<dbReference type="SUPFAM" id="SSF52218">
    <property type="entry name" value="Flavoproteins"/>
    <property type="match status" value="2"/>
</dbReference>
<protein>
    <submittedName>
        <fullName evidence="4">NAD(P)H-dependent oxidoreductase</fullName>
    </submittedName>
</protein>
<keyword evidence="2" id="KW-0288">FMN</keyword>
<dbReference type="PANTHER" id="PTHR43278:SF4">
    <property type="entry name" value="NAD(P)H-DEPENDENT FMN-CONTAINING OXIDOREDUCTASE YWQN-RELATED"/>
    <property type="match status" value="1"/>
</dbReference>
<dbReference type="Gene3D" id="3.40.50.360">
    <property type="match status" value="2"/>
</dbReference>
<proteinExistence type="predicted"/>
<name>A0ABP3UX07_9CLOT</name>
<reference evidence="5" key="1">
    <citation type="journal article" date="2019" name="Int. J. Syst. Evol. Microbiol.">
        <title>The Global Catalogue of Microorganisms (GCM) 10K type strain sequencing project: providing services to taxonomists for standard genome sequencing and annotation.</title>
        <authorList>
            <consortium name="The Broad Institute Genomics Platform"/>
            <consortium name="The Broad Institute Genome Sequencing Center for Infectious Disease"/>
            <person name="Wu L."/>
            <person name="Ma J."/>
        </authorList>
    </citation>
    <scope>NUCLEOTIDE SEQUENCE [LARGE SCALE GENOMIC DNA]</scope>
    <source>
        <strain evidence="5">JCM 1407</strain>
    </source>
</reference>
<evidence type="ECO:0000259" key="3">
    <source>
        <dbReference type="Pfam" id="PF03358"/>
    </source>
</evidence>
<dbReference type="PANTHER" id="PTHR43278">
    <property type="entry name" value="NAD(P)H-DEPENDENT FMN-CONTAINING OXIDOREDUCTASE YWQN-RELATED"/>
    <property type="match status" value="1"/>
</dbReference>
<dbReference type="RefSeq" id="WP_343762057.1">
    <property type="nucleotide sequence ID" value="NZ_BAAACG010000010.1"/>
</dbReference>
<organism evidence="4 5">
    <name type="scientific">Clostridium oceanicum</name>
    <dbReference type="NCBI Taxonomy" id="1543"/>
    <lineage>
        <taxon>Bacteria</taxon>
        <taxon>Bacillati</taxon>
        <taxon>Bacillota</taxon>
        <taxon>Clostridia</taxon>
        <taxon>Eubacteriales</taxon>
        <taxon>Clostridiaceae</taxon>
        <taxon>Clostridium</taxon>
    </lineage>
</organism>
<keyword evidence="5" id="KW-1185">Reference proteome</keyword>
<dbReference type="Pfam" id="PF03358">
    <property type="entry name" value="FMN_red"/>
    <property type="match status" value="1"/>
</dbReference>
<dbReference type="InterPro" id="IPR051796">
    <property type="entry name" value="ISF_SsuE-like"/>
</dbReference>
<dbReference type="InterPro" id="IPR029039">
    <property type="entry name" value="Flavoprotein-like_sf"/>
</dbReference>
<accession>A0ABP3UX07</accession>
<gene>
    <name evidence="4" type="ORF">GCM10008906_25710</name>
</gene>
<evidence type="ECO:0000313" key="5">
    <source>
        <dbReference type="Proteomes" id="UP001501510"/>
    </source>
</evidence>
<evidence type="ECO:0000256" key="2">
    <source>
        <dbReference type="ARBA" id="ARBA00022643"/>
    </source>
</evidence>
<evidence type="ECO:0000256" key="1">
    <source>
        <dbReference type="ARBA" id="ARBA00022630"/>
    </source>
</evidence>
<keyword evidence="1" id="KW-0285">Flavoprotein</keyword>
<comment type="caution">
    <text evidence="4">The sequence shown here is derived from an EMBL/GenBank/DDBJ whole genome shotgun (WGS) entry which is preliminary data.</text>
</comment>